<evidence type="ECO:0000256" key="1">
    <source>
        <dbReference type="SAM" id="MobiDB-lite"/>
    </source>
</evidence>
<name>X1FUD7_9ZZZZ</name>
<dbReference type="AlphaFoldDB" id="X1FUD7"/>
<proteinExistence type="predicted"/>
<sequence length="92" mass="10033">MELIKAKEILILNVNEVGKKMPADTLTALTIGISAITRVATMRSYAIPQSLLPLKGETSRSGVPFTEEQLSKLRESPLGKEPKPTYHGQAID</sequence>
<feature type="compositionally biased region" description="Basic and acidic residues" evidence="1">
    <location>
        <begin position="69"/>
        <end position="84"/>
    </location>
</feature>
<protein>
    <submittedName>
        <fullName evidence="2">Uncharacterized protein</fullName>
    </submittedName>
</protein>
<accession>X1FUD7</accession>
<feature type="region of interest" description="Disordered" evidence="1">
    <location>
        <begin position="55"/>
        <end position="92"/>
    </location>
</feature>
<organism evidence="2">
    <name type="scientific">marine sediment metagenome</name>
    <dbReference type="NCBI Taxonomy" id="412755"/>
    <lineage>
        <taxon>unclassified sequences</taxon>
        <taxon>metagenomes</taxon>
        <taxon>ecological metagenomes</taxon>
    </lineage>
</organism>
<reference evidence="2" key="1">
    <citation type="journal article" date="2014" name="Front. Microbiol.">
        <title>High frequency of phylogenetically diverse reductive dehalogenase-homologous genes in deep subseafloor sedimentary metagenomes.</title>
        <authorList>
            <person name="Kawai M."/>
            <person name="Futagami T."/>
            <person name="Toyoda A."/>
            <person name="Takaki Y."/>
            <person name="Nishi S."/>
            <person name="Hori S."/>
            <person name="Arai W."/>
            <person name="Tsubouchi T."/>
            <person name="Morono Y."/>
            <person name="Uchiyama I."/>
            <person name="Ito T."/>
            <person name="Fujiyama A."/>
            <person name="Inagaki F."/>
            <person name="Takami H."/>
        </authorList>
    </citation>
    <scope>NUCLEOTIDE SEQUENCE</scope>
    <source>
        <strain evidence="2">Expedition CK06-06</strain>
    </source>
</reference>
<gene>
    <name evidence="2" type="ORF">S01H4_65306</name>
</gene>
<dbReference type="EMBL" id="BART01039910">
    <property type="protein sequence ID" value="GAH24393.1"/>
    <property type="molecule type" value="Genomic_DNA"/>
</dbReference>
<comment type="caution">
    <text evidence="2">The sequence shown here is derived from an EMBL/GenBank/DDBJ whole genome shotgun (WGS) entry which is preliminary data.</text>
</comment>
<evidence type="ECO:0000313" key="2">
    <source>
        <dbReference type="EMBL" id="GAH24393.1"/>
    </source>
</evidence>